<evidence type="ECO:0000313" key="9">
    <source>
        <dbReference type="EMBL" id="AIE98412.1"/>
    </source>
</evidence>
<dbReference type="EMBL" id="KF900534">
    <property type="protein sequence ID" value="AIE98412.1"/>
    <property type="molecule type" value="Genomic_DNA"/>
</dbReference>
<keyword evidence="3 8" id="KW-0808">Transferase</keyword>
<organism evidence="9">
    <name type="scientific">uncultured marine thaumarchaeote KM3_05_G02</name>
    <dbReference type="NCBI Taxonomy" id="1455970"/>
    <lineage>
        <taxon>Archaea</taxon>
        <taxon>Nitrososphaerota</taxon>
        <taxon>environmental samples</taxon>
    </lineage>
</organism>
<protein>
    <recommendedName>
        <fullName evidence="7">tRNA (guanine(26)-N(2))-dimethyltransferase</fullName>
        <ecNumber evidence="7">2.1.1.216</ecNumber>
    </recommendedName>
</protein>
<gene>
    <name evidence="9" type="primary">TRMT1</name>
    <name evidence="9" type="synonym">trm1</name>
</gene>
<keyword evidence="5 8" id="KW-0819">tRNA processing</keyword>
<dbReference type="PANTHER" id="PTHR10631">
    <property type="entry name" value="N 2 ,N 2 -DIMETHYLGUANOSINE TRNA METHYLTRANSFERASE"/>
    <property type="match status" value="1"/>
</dbReference>
<dbReference type="GO" id="GO:0000049">
    <property type="term" value="F:tRNA binding"/>
    <property type="evidence" value="ECO:0007669"/>
    <property type="project" value="UniProtKB-UniRule"/>
</dbReference>
<comment type="similarity">
    <text evidence="8">Belongs to the class I-like SAM-binding methyltransferase superfamily. Trm1 family.</text>
</comment>
<keyword evidence="4 8" id="KW-0949">S-adenosyl-L-methionine</keyword>
<keyword evidence="2 8" id="KW-0489">Methyltransferase</keyword>
<evidence type="ECO:0000256" key="8">
    <source>
        <dbReference type="PROSITE-ProRule" id="PRU00958"/>
    </source>
</evidence>
<dbReference type="GO" id="GO:0160104">
    <property type="term" value="F:tRNA (guanine(26)-N2)-dimethyltransferase activity"/>
    <property type="evidence" value="ECO:0007669"/>
    <property type="project" value="UniProtKB-EC"/>
</dbReference>
<dbReference type="PROSITE" id="PS51626">
    <property type="entry name" value="SAM_MT_TRM1"/>
    <property type="match status" value="1"/>
</dbReference>
<dbReference type="PANTHER" id="PTHR10631:SF3">
    <property type="entry name" value="TRNA (GUANINE(26)-N(2))-DIMETHYLTRANSFERASE"/>
    <property type="match status" value="1"/>
</dbReference>
<evidence type="ECO:0000256" key="6">
    <source>
        <dbReference type="ARBA" id="ARBA00022884"/>
    </source>
</evidence>
<evidence type="ECO:0000256" key="2">
    <source>
        <dbReference type="ARBA" id="ARBA00022603"/>
    </source>
</evidence>
<dbReference type="InterPro" id="IPR002905">
    <property type="entry name" value="Trm1"/>
</dbReference>
<evidence type="ECO:0000256" key="4">
    <source>
        <dbReference type="ARBA" id="ARBA00022691"/>
    </source>
</evidence>
<keyword evidence="1 8" id="KW-0820">tRNA-binding</keyword>
<name>A0A075G9M3_9ARCH</name>
<sequence>MIFHFLGVLTIIGKKNSRNLLQRIEGKLVEITEGTTKILVPEKALEEKVPPKEPAFFNPVAKLNRDFSILAYSAFWENFDKPKIFLDGLAGLGARSLRVANEISDAEKIIANDVNSEGLNIAQNSVTLNEISNFETSEDEICRFFSSYSKKGKRGSIVDVDPFGSPTKYFDCAIRATMHGGMLSVTATDLQVLHGLSKRSCQRKYHGIPIKTEYSNEIAIRLILGCLEFVAGRLGIQIIPQFVHHDMHYYRTYLKILNKPGQKEQLGYIIHCKSCGNRKAVMKQEEICQICNSKLDIGGPLWIGQLFEKKFVVNMIEIAPKFVVDKRCGKILEKCALESEMPATYYTLDEIASKMQKSPLKMKNAIKKLQDAGFMASPTSLNPTGFRTDCGIDEILKLLS</sequence>
<dbReference type="EC" id="2.1.1.216" evidence="7"/>
<keyword evidence="6 8" id="KW-0694">RNA-binding</keyword>
<dbReference type="InterPro" id="IPR042296">
    <property type="entry name" value="tRNA_met_Trm1_C"/>
</dbReference>
<evidence type="ECO:0000256" key="5">
    <source>
        <dbReference type="ARBA" id="ARBA00022694"/>
    </source>
</evidence>
<dbReference type="InterPro" id="IPR029063">
    <property type="entry name" value="SAM-dependent_MTases_sf"/>
</dbReference>
<dbReference type="Gene3D" id="3.40.50.150">
    <property type="entry name" value="Vaccinia Virus protein VP39"/>
    <property type="match status" value="1"/>
</dbReference>
<evidence type="ECO:0000256" key="1">
    <source>
        <dbReference type="ARBA" id="ARBA00022555"/>
    </source>
</evidence>
<dbReference type="GO" id="GO:0002940">
    <property type="term" value="P:tRNA N2-guanine methylation"/>
    <property type="evidence" value="ECO:0007669"/>
    <property type="project" value="TreeGrafter"/>
</dbReference>
<evidence type="ECO:0000256" key="3">
    <source>
        <dbReference type="ARBA" id="ARBA00022679"/>
    </source>
</evidence>
<dbReference type="FunFam" id="3.40.50.150:FF:000272">
    <property type="entry name" value="tRNA (guanine(26)-N(2))-dimethyltransferase"/>
    <property type="match status" value="1"/>
</dbReference>
<evidence type="ECO:0000256" key="7">
    <source>
        <dbReference type="ARBA" id="ARBA00039099"/>
    </source>
</evidence>
<dbReference type="Gene3D" id="3.30.56.70">
    <property type="entry name" value="N2,N2-dimethylguanosine tRNA methyltransferase, C-terminal domain"/>
    <property type="match status" value="1"/>
</dbReference>
<dbReference type="AlphaFoldDB" id="A0A075G9M3"/>
<dbReference type="SUPFAM" id="SSF53335">
    <property type="entry name" value="S-adenosyl-L-methionine-dependent methyltransferases"/>
    <property type="match status" value="1"/>
</dbReference>
<accession>A0A075G9M3</accession>
<reference evidence="9" key="1">
    <citation type="journal article" date="2014" name="Genome Biol. Evol.">
        <title>Pangenome evidence for extensive interdomain horizontal transfer affecting lineage core and shell genes in uncultured planktonic thaumarchaeota and euryarchaeota.</title>
        <authorList>
            <person name="Deschamps P."/>
            <person name="Zivanovic Y."/>
            <person name="Moreira D."/>
            <person name="Rodriguez-Valera F."/>
            <person name="Lopez-Garcia P."/>
        </authorList>
    </citation>
    <scope>NUCLEOTIDE SEQUENCE</scope>
</reference>
<proteinExistence type="inferred from homology"/>
<dbReference type="Pfam" id="PF02005">
    <property type="entry name" value="TRM"/>
    <property type="match status" value="1"/>
</dbReference>